<accession>A0A6G0SZH8</accession>
<protein>
    <recommendedName>
        <fullName evidence="4">PiggyBac transposable element-derived protein domain-containing protein</fullName>
    </recommendedName>
</protein>
<dbReference type="Proteomes" id="UP000475862">
    <property type="component" value="Unassembled WGS sequence"/>
</dbReference>
<feature type="region of interest" description="Disordered" evidence="1">
    <location>
        <begin position="45"/>
        <end position="72"/>
    </location>
</feature>
<dbReference type="AlphaFoldDB" id="A0A6G0SZH8"/>
<gene>
    <name evidence="2" type="ORF">AGLY_016312</name>
</gene>
<feature type="compositionally biased region" description="Polar residues" evidence="1">
    <location>
        <begin position="45"/>
        <end position="64"/>
    </location>
</feature>
<comment type="caution">
    <text evidence="2">The sequence shown here is derived from an EMBL/GenBank/DDBJ whole genome shotgun (WGS) entry which is preliminary data.</text>
</comment>
<evidence type="ECO:0000313" key="2">
    <source>
        <dbReference type="EMBL" id="KAE9523364.1"/>
    </source>
</evidence>
<proteinExistence type="predicted"/>
<evidence type="ECO:0000256" key="1">
    <source>
        <dbReference type="SAM" id="MobiDB-lite"/>
    </source>
</evidence>
<keyword evidence="3" id="KW-1185">Reference proteome</keyword>
<evidence type="ECO:0008006" key="4">
    <source>
        <dbReference type="Google" id="ProtNLM"/>
    </source>
</evidence>
<evidence type="ECO:0000313" key="3">
    <source>
        <dbReference type="Proteomes" id="UP000475862"/>
    </source>
</evidence>
<reference evidence="2 3" key="1">
    <citation type="submission" date="2019-08" db="EMBL/GenBank/DDBJ databases">
        <title>The genome of the soybean aphid Biotype 1, its phylome, world population structure and adaptation to the North American continent.</title>
        <authorList>
            <person name="Giordano R."/>
            <person name="Donthu R.K."/>
            <person name="Hernandez A.G."/>
            <person name="Wright C.L."/>
            <person name="Zimin A.V."/>
        </authorList>
    </citation>
    <scope>NUCLEOTIDE SEQUENCE [LARGE SCALE GENOMIC DNA]</scope>
    <source>
        <tissue evidence="2">Whole aphids</tissue>
    </source>
</reference>
<dbReference type="EMBL" id="VYZN01000080">
    <property type="protein sequence ID" value="KAE9523364.1"/>
    <property type="molecule type" value="Genomic_DNA"/>
</dbReference>
<name>A0A6G0SZH8_APHGL</name>
<organism evidence="2 3">
    <name type="scientific">Aphis glycines</name>
    <name type="common">Soybean aphid</name>
    <dbReference type="NCBI Taxonomy" id="307491"/>
    <lineage>
        <taxon>Eukaryota</taxon>
        <taxon>Metazoa</taxon>
        <taxon>Ecdysozoa</taxon>
        <taxon>Arthropoda</taxon>
        <taxon>Hexapoda</taxon>
        <taxon>Insecta</taxon>
        <taxon>Pterygota</taxon>
        <taxon>Neoptera</taxon>
        <taxon>Paraneoptera</taxon>
        <taxon>Hemiptera</taxon>
        <taxon>Sternorrhyncha</taxon>
        <taxon>Aphidomorpha</taxon>
        <taxon>Aphidoidea</taxon>
        <taxon>Aphididae</taxon>
        <taxon>Aphidini</taxon>
        <taxon>Aphis</taxon>
        <taxon>Aphis</taxon>
    </lineage>
</organism>
<sequence length="249" mass="28756">MSSRQENLIEQFLSDEIDSDESIMYDSNTDPKYILALMQSRSSNNDDINKSYTGQETSTSNTDDLNIPIGRSDLDDDDISVVVSSSDEDYDLSDSDLWVDTEKDIPDFNFDSTLSGIKINVPEFARESPIDIFKLLWTDDIFEININSTYNYGHKNKTKNRPHNKYFRKTTFNETNKDEMQNFFGICLFLGSAFRTYVSLLHGLEVCDDGPIRKINLVYTLLIQNFQKAIYPDESLLLDRGRFWIPSIH</sequence>
<dbReference type="OrthoDB" id="6608505at2759"/>